<dbReference type="EMBL" id="FQUB01000031">
    <property type="protein sequence ID" value="SHF29573.1"/>
    <property type="molecule type" value="Genomic_DNA"/>
</dbReference>
<protein>
    <submittedName>
        <fullName evidence="1">Uncharacterized protein</fullName>
    </submittedName>
</protein>
<dbReference type="RefSeq" id="WP_029142167.1">
    <property type="nucleotide sequence ID" value="NZ_ALAS01000062.1"/>
</dbReference>
<dbReference type="GeneID" id="29814320"/>
<accession>A0A8B4BXM0</accession>
<dbReference type="Proteomes" id="UP000184029">
    <property type="component" value="Unassembled WGS sequence"/>
</dbReference>
<organism evidence="1 2">
    <name type="scientific">Heyndrickxia coagulans DSM 1 = ATCC 7050</name>
    <dbReference type="NCBI Taxonomy" id="1121088"/>
    <lineage>
        <taxon>Bacteria</taxon>
        <taxon>Bacillati</taxon>
        <taxon>Bacillota</taxon>
        <taxon>Bacilli</taxon>
        <taxon>Bacillales</taxon>
        <taxon>Bacillaceae</taxon>
        <taxon>Heyndrickxia</taxon>
    </lineage>
</organism>
<dbReference type="AlphaFoldDB" id="A0A8B4BXM0"/>
<name>A0A8B4BXM0_HEYCO</name>
<dbReference type="KEGG" id="bcoa:BF29_2798"/>
<gene>
    <name evidence="1" type="ORF">SAMN02745208_01738</name>
</gene>
<reference evidence="1 2" key="1">
    <citation type="submission" date="2016-11" db="EMBL/GenBank/DDBJ databases">
        <authorList>
            <person name="Varghese N."/>
            <person name="Submissions S."/>
        </authorList>
    </citation>
    <scope>NUCLEOTIDE SEQUENCE [LARGE SCALE GENOMIC DNA]</scope>
    <source>
        <strain evidence="1 2">DSM 1</strain>
    </source>
</reference>
<evidence type="ECO:0000313" key="1">
    <source>
        <dbReference type="EMBL" id="SHF29573.1"/>
    </source>
</evidence>
<comment type="caution">
    <text evidence="1">The sequence shown here is derived from an EMBL/GenBank/DDBJ whole genome shotgun (WGS) entry which is preliminary data.</text>
</comment>
<evidence type="ECO:0000313" key="2">
    <source>
        <dbReference type="Proteomes" id="UP000184029"/>
    </source>
</evidence>
<proteinExistence type="predicted"/>
<sequence length="75" mass="9355">MGKRRDTEKEIERILKLIEPKKKYYLRETNVNERDDLSQELDILIYQKLETYLDKEPLTFFQYLKENEAKWKKKE</sequence>